<organism evidence="2 3">
    <name type="scientific">Desulfomicrobium apsheronum</name>
    <dbReference type="NCBI Taxonomy" id="52560"/>
    <lineage>
        <taxon>Bacteria</taxon>
        <taxon>Pseudomonadati</taxon>
        <taxon>Thermodesulfobacteriota</taxon>
        <taxon>Desulfovibrionia</taxon>
        <taxon>Desulfovibrionales</taxon>
        <taxon>Desulfomicrobiaceae</taxon>
        <taxon>Desulfomicrobium</taxon>
    </lineage>
</organism>
<dbReference type="Proteomes" id="UP000198635">
    <property type="component" value="Unassembled WGS sequence"/>
</dbReference>
<evidence type="ECO:0000313" key="2">
    <source>
        <dbReference type="EMBL" id="SFJ59125.1"/>
    </source>
</evidence>
<dbReference type="Pfam" id="PF04015">
    <property type="entry name" value="DUF362"/>
    <property type="match status" value="1"/>
</dbReference>
<dbReference type="AlphaFoldDB" id="A0A1I3SK98"/>
<keyword evidence="3" id="KW-1185">Reference proteome</keyword>
<sequence length="303" mass="32653">MIEVFLRQTPDYAHAASMIPDLLDNVLPDIAGSRLLIKPNFVAQRGTHPCYTHPVVIAAAARHCIERGARVTIGDSPAFGTAQAIAQGIGLNELLRPLGLEVVTLDRGVCVKSGPVRVQVSSVALNADLILNLPKFKAHSQMRFSGAVKNLFGCVTGVRKAWLHALHGDKKDRFVAMICGLMHVLPPTFSLMDGVQAMHRTGPISGEAYPLGFLGASASPVAMDTAAGMVLGAQPESFPIWAHCLRERLPGADTAALDFPRDKPDDFDAADFILPASLKPESFRPDILFCSLVKRAWLSRCKS</sequence>
<dbReference type="EMBL" id="FORX01000004">
    <property type="protein sequence ID" value="SFJ59125.1"/>
    <property type="molecule type" value="Genomic_DNA"/>
</dbReference>
<proteinExistence type="predicted"/>
<name>A0A1I3SK98_9BACT</name>
<accession>A0A1I3SK98</accession>
<feature type="domain" description="DUF362" evidence="1">
    <location>
        <begin position="36"/>
        <end position="227"/>
    </location>
</feature>
<evidence type="ECO:0000313" key="3">
    <source>
        <dbReference type="Proteomes" id="UP000198635"/>
    </source>
</evidence>
<reference evidence="3" key="1">
    <citation type="submission" date="2016-10" db="EMBL/GenBank/DDBJ databases">
        <authorList>
            <person name="Varghese N."/>
            <person name="Submissions S."/>
        </authorList>
    </citation>
    <scope>NUCLEOTIDE SEQUENCE [LARGE SCALE GENOMIC DNA]</scope>
    <source>
        <strain evidence="3">DSM 5918</strain>
    </source>
</reference>
<dbReference type="RefSeq" id="WP_177193049.1">
    <property type="nucleotide sequence ID" value="NZ_FORX01000004.1"/>
</dbReference>
<evidence type="ECO:0000259" key="1">
    <source>
        <dbReference type="Pfam" id="PF04015"/>
    </source>
</evidence>
<gene>
    <name evidence="2" type="ORF">SAMN04488082_104194</name>
</gene>
<protein>
    <submittedName>
        <fullName evidence="2">Uncharacterized conserved protein, DUF362 family</fullName>
    </submittedName>
</protein>
<dbReference type="STRING" id="52560.SAMN04488082_104194"/>
<dbReference type="InterPro" id="IPR007160">
    <property type="entry name" value="DUF362"/>
</dbReference>